<reference evidence="1 2" key="1">
    <citation type="submission" date="2020-07" db="EMBL/GenBank/DDBJ databases">
        <title>Sequencing the genomes of 1000 actinobacteria strains.</title>
        <authorList>
            <person name="Klenk H.-P."/>
        </authorList>
    </citation>
    <scope>NUCLEOTIDE SEQUENCE [LARGE SCALE GENOMIC DNA]</scope>
    <source>
        <strain evidence="1 2">DSM 40398</strain>
    </source>
</reference>
<evidence type="ECO:0000313" key="1">
    <source>
        <dbReference type="EMBL" id="NYD44394.1"/>
    </source>
</evidence>
<proteinExistence type="predicted"/>
<gene>
    <name evidence="1" type="ORF">BJY14_000377</name>
</gene>
<dbReference type="Proteomes" id="UP000529783">
    <property type="component" value="Unassembled WGS sequence"/>
</dbReference>
<name>A0A7Y9JEL8_9ACTN</name>
<protein>
    <submittedName>
        <fullName evidence="1">Vacuolar-type H+-ATPase subunit F/Vma7</fullName>
    </submittedName>
</protein>
<keyword evidence="2" id="KW-1185">Reference proteome</keyword>
<sequence length="76" mass="7663">MTAAGRVAVLGERARVEGYGLAGALVSPADGPGEVRAAWEALGDRAAVVVLTPAAAAVLADARRRRPGVMTVVMPP</sequence>
<organism evidence="1 2">
    <name type="scientific">Actinomadura luteofluorescens</name>
    <dbReference type="NCBI Taxonomy" id="46163"/>
    <lineage>
        <taxon>Bacteria</taxon>
        <taxon>Bacillati</taxon>
        <taxon>Actinomycetota</taxon>
        <taxon>Actinomycetes</taxon>
        <taxon>Streptosporangiales</taxon>
        <taxon>Thermomonosporaceae</taxon>
        <taxon>Actinomadura</taxon>
    </lineage>
</organism>
<dbReference type="RefSeq" id="WP_179841978.1">
    <property type="nucleotide sequence ID" value="NZ_BAAASW010000058.1"/>
</dbReference>
<dbReference type="AlphaFoldDB" id="A0A7Y9JEL8"/>
<evidence type="ECO:0000313" key="2">
    <source>
        <dbReference type="Proteomes" id="UP000529783"/>
    </source>
</evidence>
<comment type="caution">
    <text evidence="1">The sequence shown here is derived from an EMBL/GenBank/DDBJ whole genome shotgun (WGS) entry which is preliminary data.</text>
</comment>
<accession>A0A7Y9JEL8</accession>
<dbReference type="EMBL" id="JACCBA010000001">
    <property type="protein sequence ID" value="NYD44394.1"/>
    <property type="molecule type" value="Genomic_DNA"/>
</dbReference>